<dbReference type="InterPro" id="IPR003593">
    <property type="entry name" value="AAA+_ATPase"/>
</dbReference>
<dbReference type="InterPro" id="IPR048611">
    <property type="entry name" value="KATNA1_MIT"/>
</dbReference>
<dbReference type="Pfam" id="PF00004">
    <property type="entry name" value="AAA"/>
    <property type="match status" value="1"/>
</dbReference>
<keyword evidence="3 8" id="KW-0493">Microtubule</keyword>
<evidence type="ECO:0000256" key="6">
    <source>
        <dbReference type="ARBA" id="ARBA00023212"/>
    </source>
</evidence>
<reference evidence="11 12" key="1">
    <citation type="submission" date="2023-04" db="EMBL/GenBank/DDBJ databases">
        <title>Genome of Basidiobolus ranarum AG-B5.</title>
        <authorList>
            <person name="Stajich J.E."/>
            <person name="Carter-House D."/>
            <person name="Gryganskyi A."/>
        </authorList>
    </citation>
    <scope>NUCLEOTIDE SEQUENCE [LARGE SCALE GENOMIC DNA]</scope>
    <source>
        <strain evidence="11 12">AG-B5</strain>
    </source>
</reference>
<keyword evidence="5 8" id="KW-0067">ATP-binding</keyword>
<dbReference type="CDD" id="cd21748">
    <property type="entry name" value="Kp60-NTD"/>
    <property type="match status" value="1"/>
</dbReference>
<dbReference type="Pfam" id="PF17862">
    <property type="entry name" value="AAA_lid_3"/>
    <property type="match status" value="1"/>
</dbReference>
<dbReference type="EC" id="5.6.1.1" evidence="8"/>
<evidence type="ECO:0000256" key="3">
    <source>
        <dbReference type="ARBA" id="ARBA00022701"/>
    </source>
</evidence>
<dbReference type="EMBL" id="JASJQH010000074">
    <property type="protein sequence ID" value="KAK9767491.1"/>
    <property type="molecule type" value="Genomic_DNA"/>
</dbReference>
<dbReference type="InterPro" id="IPR027417">
    <property type="entry name" value="P-loop_NTPase"/>
</dbReference>
<evidence type="ECO:0000256" key="8">
    <source>
        <dbReference type="HAMAP-Rule" id="MF_03023"/>
    </source>
</evidence>
<dbReference type="SMART" id="SM00382">
    <property type="entry name" value="AAA"/>
    <property type="match status" value="1"/>
</dbReference>
<evidence type="ECO:0000256" key="9">
    <source>
        <dbReference type="SAM" id="MobiDB-lite"/>
    </source>
</evidence>
<comment type="function">
    <text evidence="8">Severs microtubules in an ATP-dependent manner. Microtubule severing may promote rapid reorganization of cellular microtubule arrays.</text>
</comment>
<evidence type="ECO:0000259" key="10">
    <source>
        <dbReference type="SMART" id="SM00382"/>
    </source>
</evidence>
<dbReference type="InterPro" id="IPR003960">
    <property type="entry name" value="ATPase_AAA_CS"/>
</dbReference>
<dbReference type="Gene3D" id="1.20.58.80">
    <property type="entry name" value="Phosphotransferase system, lactose/cellobiose-type IIA subunit"/>
    <property type="match status" value="1"/>
</dbReference>
<comment type="subcellular location">
    <subcellularLocation>
        <location evidence="1 8">Cytoplasm</location>
        <location evidence="1 8">Cytoskeleton</location>
    </subcellularLocation>
</comment>
<evidence type="ECO:0000256" key="2">
    <source>
        <dbReference type="ARBA" id="ARBA00022490"/>
    </source>
</evidence>
<keyword evidence="4 8" id="KW-0547">Nucleotide-binding</keyword>
<feature type="domain" description="AAA+ ATPase" evidence="10">
    <location>
        <begin position="272"/>
        <end position="411"/>
    </location>
</feature>
<dbReference type="InterPro" id="IPR028596">
    <property type="entry name" value="KATNA1"/>
</dbReference>
<dbReference type="Gene3D" id="1.10.8.60">
    <property type="match status" value="1"/>
</dbReference>
<comment type="similarity">
    <text evidence="8">Belongs to the AAA ATPase family. Katanin p60 subunit A1 subfamily.</text>
</comment>
<dbReference type="SUPFAM" id="SSF52540">
    <property type="entry name" value="P-loop containing nucleoside triphosphate hydrolases"/>
    <property type="match status" value="1"/>
</dbReference>
<evidence type="ECO:0000313" key="12">
    <source>
        <dbReference type="Proteomes" id="UP001479436"/>
    </source>
</evidence>
<dbReference type="InterPro" id="IPR003959">
    <property type="entry name" value="ATPase_AAA_core"/>
</dbReference>
<evidence type="ECO:0000256" key="1">
    <source>
        <dbReference type="ARBA" id="ARBA00004245"/>
    </source>
</evidence>
<keyword evidence="7 8" id="KW-0413">Isomerase</keyword>
<protein>
    <recommendedName>
        <fullName evidence="8">Katanin p60 ATPase-containing subunit A1</fullName>
        <shortName evidence="8">Katanin p60 subunit A1</shortName>
        <ecNumber evidence="8">5.6.1.1</ecNumber>
    </recommendedName>
    <alternativeName>
        <fullName evidence="8">p60 katanin</fullName>
    </alternativeName>
</protein>
<comment type="catalytic activity">
    <reaction evidence="8">
        <text>n ATP + n H2O + a microtubule = n ADP + n phosphate + (n+1) alpha/beta tubulin heterodimers.</text>
        <dbReference type="EC" id="5.6.1.1"/>
    </reaction>
</comment>
<keyword evidence="6 8" id="KW-0206">Cytoskeleton</keyword>
<sequence>MPCTDLPNLNRIFEALQIARECALLGQYESALLHYESVLQVTESHSSTLTEEKLRNKWADFLQELAVEIQLAKDLNFEIGSFKIPPESSEKVGEIKKKKTSLAPENEEKTRAMKQFRRRLYLESKFGAGRNPPKPTTPVKPMVTKSKIVDDSKAQNNIRRRRSSVGSKMLDNASTGVSSRLKTKSEPPKGNASKSLSPEVLPSEQSAEKEKPIEIEGVEKELVDMIKSNILQAAPNVKWDDIAGLHEAKELLKEAVVLPSLIPNYFRGIRRPWKGILMTGPPGTGKTLLAKAVATECETTFFNVTASTLASKWRGDSEKLVKALFAVARFYAPSTIFIDEVDSLCSSRGGGSEHESSRRVKSEILTQMDGVGTGEGEEARVTVIAATNFPWEIDEALRRRLEKRIFIPLPDKEAAAILLRINLREVQLAEDVDIDEVSQKLEGYSGADITNICRDAAMMAMRRQTQGLSLDEIKLLNSQNTEPPTTAEDFYQAISKISSSVSQSDVKKYLDWMEEYGSA</sequence>
<dbReference type="Pfam" id="PF21126">
    <property type="entry name" value="KATNA1_MIT"/>
    <property type="match status" value="1"/>
</dbReference>
<feature type="region of interest" description="Disordered" evidence="9">
    <location>
        <begin position="123"/>
        <end position="213"/>
    </location>
</feature>
<comment type="caution">
    <text evidence="11">The sequence shown here is derived from an EMBL/GenBank/DDBJ whole genome shotgun (WGS) entry which is preliminary data.</text>
</comment>
<evidence type="ECO:0000256" key="4">
    <source>
        <dbReference type="ARBA" id="ARBA00022741"/>
    </source>
</evidence>
<proteinExistence type="inferred from homology"/>
<accession>A0ABR2X178</accession>
<dbReference type="InterPro" id="IPR050304">
    <property type="entry name" value="MT-severing_AAA_ATPase"/>
</dbReference>
<dbReference type="PANTHER" id="PTHR23074">
    <property type="entry name" value="AAA DOMAIN-CONTAINING"/>
    <property type="match status" value="1"/>
</dbReference>
<keyword evidence="12" id="KW-1185">Reference proteome</keyword>
<dbReference type="PANTHER" id="PTHR23074:SF19">
    <property type="entry name" value="KATANIN P60 ATPASE-CONTAINING SUBUNIT A1"/>
    <property type="match status" value="1"/>
</dbReference>
<dbReference type="HAMAP" id="MF_03023">
    <property type="entry name" value="Katanin_p60_A1"/>
    <property type="match status" value="1"/>
</dbReference>
<evidence type="ECO:0000256" key="5">
    <source>
        <dbReference type="ARBA" id="ARBA00022840"/>
    </source>
</evidence>
<evidence type="ECO:0000256" key="7">
    <source>
        <dbReference type="ARBA" id="ARBA00023235"/>
    </source>
</evidence>
<organism evidence="11 12">
    <name type="scientific">Basidiobolus ranarum</name>
    <dbReference type="NCBI Taxonomy" id="34480"/>
    <lineage>
        <taxon>Eukaryota</taxon>
        <taxon>Fungi</taxon>
        <taxon>Fungi incertae sedis</taxon>
        <taxon>Zoopagomycota</taxon>
        <taxon>Entomophthoromycotina</taxon>
        <taxon>Basidiobolomycetes</taxon>
        <taxon>Basidiobolales</taxon>
        <taxon>Basidiobolaceae</taxon>
        <taxon>Basidiobolus</taxon>
    </lineage>
</organism>
<keyword evidence="2 8" id="KW-0963">Cytoplasm</keyword>
<dbReference type="PROSITE" id="PS00674">
    <property type="entry name" value="AAA"/>
    <property type="match status" value="1"/>
</dbReference>
<dbReference type="Proteomes" id="UP001479436">
    <property type="component" value="Unassembled WGS sequence"/>
</dbReference>
<evidence type="ECO:0000313" key="11">
    <source>
        <dbReference type="EMBL" id="KAK9767491.1"/>
    </source>
</evidence>
<dbReference type="Gene3D" id="3.40.50.300">
    <property type="entry name" value="P-loop containing nucleotide triphosphate hydrolases"/>
    <property type="match status" value="1"/>
</dbReference>
<feature type="binding site" evidence="8">
    <location>
        <begin position="280"/>
        <end position="287"/>
    </location>
    <ligand>
        <name>ATP</name>
        <dbReference type="ChEBI" id="CHEBI:30616"/>
    </ligand>
</feature>
<gene>
    <name evidence="8 11" type="primary">KATNA1</name>
    <name evidence="11" type="ORF">K7432_002676</name>
</gene>
<dbReference type="InterPro" id="IPR041569">
    <property type="entry name" value="AAA_lid_3"/>
</dbReference>
<name>A0ABR2X178_9FUNG</name>